<dbReference type="SUPFAM" id="SSF56784">
    <property type="entry name" value="HAD-like"/>
    <property type="match status" value="1"/>
</dbReference>
<protein>
    <submittedName>
        <fullName evidence="1">Putative hydrolase of the HAD superfamily</fullName>
    </submittedName>
</protein>
<gene>
    <name evidence="1" type="ORF">SAMN05421761_103386</name>
</gene>
<dbReference type="InterPro" id="IPR023214">
    <property type="entry name" value="HAD_sf"/>
</dbReference>
<dbReference type="PRINTS" id="PR00413">
    <property type="entry name" value="HADHALOGNASE"/>
</dbReference>
<dbReference type="SFLD" id="SFLDS00003">
    <property type="entry name" value="Haloacid_Dehalogenase"/>
    <property type="match status" value="1"/>
</dbReference>
<proteinExistence type="predicted"/>
<keyword evidence="2" id="KW-1185">Reference proteome</keyword>
<dbReference type="SFLD" id="SFLDG01129">
    <property type="entry name" value="C1.5:_HAD__Beta-PGM__Phosphata"/>
    <property type="match status" value="1"/>
</dbReference>
<dbReference type="Proteomes" id="UP000186026">
    <property type="component" value="Unassembled WGS sequence"/>
</dbReference>
<dbReference type="Gene3D" id="1.10.150.240">
    <property type="entry name" value="Putative phosphatase, domain 2"/>
    <property type="match status" value="1"/>
</dbReference>
<dbReference type="STRING" id="529505.SAMN05421761_103386"/>
<evidence type="ECO:0000313" key="1">
    <source>
        <dbReference type="EMBL" id="SIS73964.1"/>
    </source>
</evidence>
<dbReference type="Gene3D" id="3.40.50.1000">
    <property type="entry name" value="HAD superfamily/HAD-like"/>
    <property type="match status" value="1"/>
</dbReference>
<dbReference type="CDD" id="cd02603">
    <property type="entry name" value="HAD_sEH-N_like"/>
    <property type="match status" value="1"/>
</dbReference>
<sequence>MQIGVQCYIFELKFTTWFYMKNLTNIDFLLFDLGNVIINIDYSFTINELKNRLPEDKHGLTETFYPAKFHKDYEKGLIDTSQFRNEVKNHFEVDWSNDEIDFLWNSLLKDIPTERIDLIRNLSGRFQLGVLSNTNELHIQALDQILERDFQIPSLNPLFDHVFYSHDLNLAKPDPAIYEKVIELIGVSPEKILFFDDLKENLLGAEQVGYQTYHIDHPKALIHFFKDVQ</sequence>
<evidence type="ECO:0000313" key="2">
    <source>
        <dbReference type="Proteomes" id="UP000186026"/>
    </source>
</evidence>
<keyword evidence="1" id="KW-0378">Hydrolase</keyword>
<dbReference type="GO" id="GO:0016787">
    <property type="term" value="F:hydrolase activity"/>
    <property type="evidence" value="ECO:0007669"/>
    <property type="project" value="UniProtKB-KW"/>
</dbReference>
<organism evidence="1 2">
    <name type="scientific">Belliella pelovolcani</name>
    <dbReference type="NCBI Taxonomy" id="529505"/>
    <lineage>
        <taxon>Bacteria</taxon>
        <taxon>Pseudomonadati</taxon>
        <taxon>Bacteroidota</taxon>
        <taxon>Cytophagia</taxon>
        <taxon>Cytophagales</taxon>
        <taxon>Cyclobacteriaceae</taxon>
        <taxon>Belliella</taxon>
    </lineage>
</organism>
<dbReference type="PANTHER" id="PTHR43611">
    <property type="entry name" value="ALPHA-D-GLUCOSE 1-PHOSPHATE PHOSPHATASE"/>
    <property type="match status" value="1"/>
</dbReference>
<dbReference type="EMBL" id="FTOP01000003">
    <property type="protein sequence ID" value="SIS73964.1"/>
    <property type="molecule type" value="Genomic_DNA"/>
</dbReference>
<dbReference type="InterPro" id="IPR006439">
    <property type="entry name" value="HAD-SF_hydro_IA"/>
</dbReference>
<accession>A0A1N7LJK3</accession>
<dbReference type="InterPro" id="IPR036412">
    <property type="entry name" value="HAD-like_sf"/>
</dbReference>
<dbReference type="AlphaFoldDB" id="A0A1N7LJK3"/>
<dbReference type="NCBIfam" id="TIGR01509">
    <property type="entry name" value="HAD-SF-IA-v3"/>
    <property type="match status" value="1"/>
</dbReference>
<dbReference type="PANTHER" id="PTHR43611:SF3">
    <property type="entry name" value="FLAVIN MONONUCLEOTIDE HYDROLASE 1, CHLOROPLATIC"/>
    <property type="match status" value="1"/>
</dbReference>
<reference evidence="2" key="1">
    <citation type="submission" date="2017-01" db="EMBL/GenBank/DDBJ databases">
        <authorList>
            <person name="Varghese N."/>
            <person name="Submissions S."/>
        </authorList>
    </citation>
    <scope>NUCLEOTIDE SEQUENCE [LARGE SCALE GENOMIC DNA]</scope>
    <source>
        <strain evidence="2">DSM 46698</strain>
    </source>
</reference>
<dbReference type="Pfam" id="PF00702">
    <property type="entry name" value="Hydrolase"/>
    <property type="match status" value="1"/>
</dbReference>
<name>A0A1N7LJK3_9BACT</name>
<dbReference type="InterPro" id="IPR023198">
    <property type="entry name" value="PGP-like_dom2"/>
</dbReference>